<dbReference type="Pfam" id="PF08774">
    <property type="entry name" value="VRR_NUC"/>
    <property type="match status" value="1"/>
</dbReference>
<keyword evidence="6" id="KW-0540">Nuclease</keyword>
<evidence type="ECO:0000256" key="10">
    <source>
        <dbReference type="ARBA" id="ARBA00023211"/>
    </source>
</evidence>
<evidence type="ECO:0000313" key="13">
    <source>
        <dbReference type="Proteomes" id="UP000229757"/>
    </source>
</evidence>
<sequence>MTPVILPDNYYLDYFLRLTELVRQRYDDLLSATDSEFLRAIDQTDPVALRLLIRLFLRKGPCFVSAKLHYREVPDGPAALNRLLEQGLIEADPMVYAWQLIDLLPIAQSRQLFSADEPSCRKSDLLARWLNDATVQPCSAWGVTEAIIQPTGADSYRRLQLLYFGNERQNLTEFVLEDLGLFQYETYPLDRSNRLFQDADDITTTLVLNDLADDFYRLCDAKDWPALPDLATQVLALAPSERLARRCHRLLNRIGYRLEQLGDLDRAQACFSTNAQPPARERLARIAFKRGQYDDCLSQLETLAEQPICADETAFYRRFVNRVRTKLGLAKLTFPLPALTVRQAHWQRTPGSVETQACEQLGHAVWLENALPLGVFGLLYWPLVFADVPGVWQHPFQSGPSDLYDEDFCAKRQAGFKLLATQTKAQWRAALIERWHTKHGLANPFVHWSALRLEVVLACFDALTQAQWLGLSTHLLADLRRHRAGFPDLFQYHEDSYCFIEIKGPGDKLQDNQIHWLNQFARLGIHAQVCYVSYDAQPTL</sequence>
<comment type="similarity">
    <text evidence="4">Belongs to the FAN1 family.</text>
</comment>
<gene>
    <name evidence="12" type="ORF">REIFOR_02875</name>
</gene>
<dbReference type="InterPro" id="IPR011990">
    <property type="entry name" value="TPR-like_helical_dom_sf"/>
</dbReference>
<dbReference type="AlphaFoldDB" id="A0A2K8L0F0"/>
<feature type="domain" description="VRR-NUC" evidence="11">
    <location>
        <begin position="422"/>
        <end position="534"/>
    </location>
</feature>
<dbReference type="Pfam" id="PF21315">
    <property type="entry name" value="FAN1_HTH"/>
    <property type="match status" value="1"/>
</dbReference>
<organism evidence="12 13">
    <name type="scientific">Reinekea forsetii</name>
    <dbReference type="NCBI Taxonomy" id="1336806"/>
    <lineage>
        <taxon>Bacteria</taxon>
        <taxon>Pseudomonadati</taxon>
        <taxon>Pseudomonadota</taxon>
        <taxon>Gammaproteobacteria</taxon>
        <taxon>Oceanospirillales</taxon>
        <taxon>Saccharospirillaceae</taxon>
        <taxon>Reinekea</taxon>
    </lineage>
</organism>
<dbReference type="PANTHER" id="PTHR15749:SF4">
    <property type="entry name" value="FANCONI-ASSOCIATED NUCLEASE 1"/>
    <property type="match status" value="1"/>
</dbReference>
<dbReference type="SMART" id="SM00990">
    <property type="entry name" value="VRR_NUC"/>
    <property type="match status" value="1"/>
</dbReference>
<comment type="catalytic activity">
    <reaction evidence="1">
        <text>Hydrolytically removes 5'-nucleotides successively from the 3'-hydroxy termini of 3'-hydroxy-terminated oligonucleotides.</text>
        <dbReference type="EC" id="3.1.4.1"/>
    </reaction>
</comment>
<reference evidence="12 13" key="1">
    <citation type="journal article" date="2017" name="Environ. Microbiol.">
        <title>Genomic and physiological analyses of 'Reinekea forsetii' reveal a versatile opportunistic lifestyle during spring algae blooms.</title>
        <authorList>
            <person name="Avci B."/>
            <person name="Hahnke R.L."/>
            <person name="Chafee M."/>
            <person name="Fischer T."/>
            <person name="Gruber-Vodicka H."/>
            <person name="Tegetmeyer H.E."/>
            <person name="Harder J."/>
            <person name="Fuchs B.M."/>
            <person name="Amann R.I."/>
            <person name="Teeling H."/>
        </authorList>
    </citation>
    <scope>NUCLEOTIDE SEQUENCE [LARGE SCALE GENOMIC DNA]</scope>
    <source>
        <strain evidence="12 13">Hel1_31_D35</strain>
    </source>
</reference>
<dbReference type="EMBL" id="CP011797">
    <property type="protein sequence ID" value="ATX77996.1"/>
    <property type="molecule type" value="Genomic_DNA"/>
</dbReference>
<keyword evidence="10" id="KW-0464">Manganese</keyword>
<dbReference type="EC" id="3.1.4.1" evidence="5"/>
<evidence type="ECO:0000256" key="8">
    <source>
        <dbReference type="ARBA" id="ARBA00022801"/>
    </source>
</evidence>
<dbReference type="GO" id="GO:0046872">
    <property type="term" value="F:metal ion binding"/>
    <property type="evidence" value="ECO:0007669"/>
    <property type="project" value="UniProtKB-KW"/>
</dbReference>
<evidence type="ECO:0000256" key="1">
    <source>
        <dbReference type="ARBA" id="ARBA00000983"/>
    </source>
</evidence>
<dbReference type="InterPro" id="IPR033315">
    <property type="entry name" value="Fan1-like"/>
</dbReference>
<dbReference type="Gene3D" id="1.25.40.10">
    <property type="entry name" value="Tetratricopeptide repeat domain"/>
    <property type="match status" value="1"/>
</dbReference>
<accession>A0A2K8L0F0</accession>
<keyword evidence="9" id="KW-0460">Magnesium</keyword>
<keyword evidence="7" id="KW-0479">Metal-binding</keyword>
<dbReference type="InterPro" id="IPR049125">
    <property type="entry name" value="FAN1-like_WH"/>
</dbReference>
<evidence type="ECO:0000256" key="9">
    <source>
        <dbReference type="ARBA" id="ARBA00022842"/>
    </source>
</evidence>
<dbReference type="PANTHER" id="PTHR15749">
    <property type="entry name" value="FANCONI-ASSOCIATED NUCLEASE 1"/>
    <property type="match status" value="1"/>
</dbReference>
<comment type="cofactor">
    <cofactor evidence="2">
        <name>Mn(2+)</name>
        <dbReference type="ChEBI" id="CHEBI:29035"/>
    </cofactor>
</comment>
<dbReference type="RefSeq" id="WP_100258217.1">
    <property type="nucleotide sequence ID" value="NZ_CP011797.1"/>
</dbReference>
<dbReference type="GO" id="GO:0003676">
    <property type="term" value="F:nucleic acid binding"/>
    <property type="evidence" value="ECO:0007669"/>
    <property type="project" value="InterPro"/>
</dbReference>
<evidence type="ECO:0000256" key="2">
    <source>
        <dbReference type="ARBA" id="ARBA00001936"/>
    </source>
</evidence>
<dbReference type="GO" id="GO:0036297">
    <property type="term" value="P:interstrand cross-link repair"/>
    <property type="evidence" value="ECO:0007669"/>
    <property type="project" value="InterPro"/>
</dbReference>
<name>A0A2K8L0F0_9GAMM</name>
<keyword evidence="13" id="KW-1185">Reference proteome</keyword>
<protein>
    <recommendedName>
        <fullName evidence="5">phosphodiesterase I</fullName>
        <ecNumber evidence="5">3.1.4.1</ecNumber>
    </recommendedName>
</protein>
<dbReference type="GO" id="GO:0004528">
    <property type="term" value="F:phosphodiesterase I activity"/>
    <property type="evidence" value="ECO:0007669"/>
    <property type="project" value="UniProtKB-EC"/>
</dbReference>
<dbReference type="InterPro" id="IPR014883">
    <property type="entry name" value="VRR_NUC"/>
</dbReference>
<evidence type="ECO:0000259" key="11">
    <source>
        <dbReference type="SMART" id="SM00990"/>
    </source>
</evidence>
<evidence type="ECO:0000256" key="6">
    <source>
        <dbReference type="ARBA" id="ARBA00022722"/>
    </source>
</evidence>
<dbReference type="Gene3D" id="3.40.1350.10">
    <property type="match status" value="1"/>
</dbReference>
<dbReference type="InterPro" id="IPR011856">
    <property type="entry name" value="tRNA_endonuc-like_dom_sf"/>
</dbReference>
<evidence type="ECO:0000313" key="12">
    <source>
        <dbReference type="EMBL" id="ATX77996.1"/>
    </source>
</evidence>
<evidence type="ECO:0000256" key="7">
    <source>
        <dbReference type="ARBA" id="ARBA00022723"/>
    </source>
</evidence>
<dbReference type="OrthoDB" id="9803913at2"/>
<proteinExistence type="inferred from homology"/>
<evidence type="ECO:0000256" key="4">
    <source>
        <dbReference type="ARBA" id="ARBA00005533"/>
    </source>
</evidence>
<dbReference type="Proteomes" id="UP000229757">
    <property type="component" value="Chromosome"/>
</dbReference>
<comment type="cofactor">
    <cofactor evidence="3">
        <name>Mg(2+)</name>
        <dbReference type="ChEBI" id="CHEBI:18420"/>
    </cofactor>
</comment>
<evidence type="ECO:0000256" key="3">
    <source>
        <dbReference type="ARBA" id="ARBA00001946"/>
    </source>
</evidence>
<evidence type="ECO:0000256" key="5">
    <source>
        <dbReference type="ARBA" id="ARBA00012029"/>
    </source>
</evidence>
<dbReference type="KEGG" id="rfo:REIFOR_02875"/>
<keyword evidence="8" id="KW-0378">Hydrolase</keyword>